<name>A0ABQ3VNU2_9CHLR</name>
<dbReference type="EMBL" id="BNJJ01000020">
    <property type="protein sequence ID" value="GHO87914.1"/>
    <property type="molecule type" value="Genomic_DNA"/>
</dbReference>
<gene>
    <name evidence="1" type="ORF">KSZ_59200</name>
</gene>
<dbReference type="InterPro" id="IPR024962">
    <property type="entry name" value="YukD-like"/>
</dbReference>
<dbReference type="RefSeq" id="WP_201365439.1">
    <property type="nucleotide sequence ID" value="NZ_BNJJ01000020.1"/>
</dbReference>
<proteinExistence type="predicted"/>
<reference evidence="1 2" key="1">
    <citation type="journal article" date="2021" name="Int. J. Syst. Evol. Microbiol.">
        <title>Reticulibacter mediterranei gen. nov., sp. nov., within the new family Reticulibacteraceae fam. nov., and Ktedonospora formicarum gen. nov., sp. nov., Ktedonobacter robiniae sp. nov., Dictyobacter formicarum sp. nov. and Dictyobacter arantiisoli sp. nov., belonging to the class Ktedonobacteria.</title>
        <authorList>
            <person name="Yabe S."/>
            <person name="Zheng Y."/>
            <person name="Wang C.M."/>
            <person name="Sakai Y."/>
            <person name="Abe K."/>
            <person name="Yokota A."/>
            <person name="Donadio S."/>
            <person name="Cavaletti L."/>
            <person name="Monciardini P."/>
        </authorList>
    </citation>
    <scope>NUCLEOTIDE SEQUENCE [LARGE SCALE GENOMIC DNA]</scope>
    <source>
        <strain evidence="1 2">SOSP1-9</strain>
    </source>
</reference>
<accession>A0ABQ3VNU2</accession>
<sequence length="121" mass="13152">MQTLLVTIIGYERRFDMQVPAEVPVGKFIPMLLEICDFKRASISQQGRPQWTLSVADSGTALPAMASLLDAGVVDGTILLLQDTSSAVRPRQTSAPQQTFRPVNIAPGENTGNIGVKWNIQ</sequence>
<organism evidence="1 2">
    <name type="scientific">Dictyobacter formicarum</name>
    <dbReference type="NCBI Taxonomy" id="2778368"/>
    <lineage>
        <taxon>Bacteria</taxon>
        <taxon>Bacillati</taxon>
        <taxon>Chloroflexota</taxon>
        <taxon>Ktedonobacteria</taxon>
        <taxon>Ktedonobacterales</taxon>
        <taxon>Dictyobacteraceae</taxon>
        <taxon>Dictyobacter</taxon>
    </lineage>
</organism>
<keyword evidence="2" id="KW-1185">Reference proteome</keyword>
<comment type="caution">
    <text evidence="1">The sequence shown here is derived from an EMBL/GenBank/DDBJ whole genome shotgun (WGS) entry which is preliminary data.</text>
</comment>
<protein>
    <submittedName>
        <fullName evidence="1">Uncharacterized protein</fullName>
    </submittedName>
</protein>
<evidence type="ECO:0000313" key="1">
    <source>
        <dbReference type="EMBL" id="GHO87914.1"/>
    </source>
</evidence>
<evidence type="ECO:0000313" key="2">
    <source>
        <dbReference type="Proteomes" id="UP000635565"/>
    </source>
</evidence>
<dbReference type="Proteomes" id="UP000635565">
    <property type="component" value="Unassembled WGS sequence"/>
</dbReference>
<dbReference type="Gene3D" id="3.10.20.90">
    <property type="entry name" value="Phosphatidylinositol 3-kinase Catalytic Subunit, Chain A, domain 1"/>
    <property type="match status" value="1"/>
</dbReference>
<dbReference type="Pfam" id="PF08817">
    <property type="entry name" value="YukD"/>
    <property type="match status" value="1"/>
</dbReference>